<dbReference type="PANTHER" id="PTHR23132">
    <property type="entry name" value="D-ALANINE--D-ALANINE LIGASE"/>
    <property type="match status" value="1"/>
</dbReference>
<proteinExistence type="inferred from homology"/>
<dbReference type="GO" id="GO:0046872">
    <property type="term" value="F:metal ion binding"/>
    <property type="evidence" value="ECO:0007669"/>
    <property type="project" value="InterPro"/>
</dbReference>
<dbReference type="Gene3D" id="3.30.470.20">
    <property type="entry name" value="ATP-grasp fold, B domain"/>
    <property type="match status" value="1"/>
</dbReference>
<dbReference type="PROSITE" id="PS50975">
    <property type="entry name" value="ATP_GRASP"/>
    <property type="match status" value="1"/>
</dbReference>
<evidence type="ECO:0000256" key="2">
    <source>
        <dbReference type="ARBA" id="ARBA00022598"/>
    </source>
</evidence>
<dbReference type="SUPFAM" id="SSF56059">
    <property type="entry name" value="Glutathione synthetase ATP-binding domain-like"/>
    <property type="match status" value="1"/>
</dbReference>
<feature type="domain" description="ATP-grasp" evidence="4">
    <location>
        <begin position="118"/>
        <end position="329"/>
    </location>
</feature>
<keyword evidence="2 5" id="KW-0436">Ligase</keyword>
<dbReference type="InterPro" id="IPR011761">
    <property type="entry name" value="ATP-grasp"/>
</dbReference>
<keyword evidence="3" id="KW-0547">Nucleotide-binding</keyword>
<accession>A0A538SCH5</accession>
<protein>
    <submittedName>
        <fullName evidence="5">D-alanine--D-alanine ligase</fullName>
    </submittedName>
</protein>
<evidence type="ECO:0000256" key="1">
    <source>
        <dbReference type="ARBA" id="ARBA00010871"/>
    </source>
</evidence>
<evidence type="ECO:0000256" key="3">
    <source>
        <dbReference type="PROSITE-ProRule" id="PRU00409"/>
    </source>
</evidence>
<dbReference type="EMBL" id="VBOS01000459">
    <property type="protein sequence ID" value="TMQ49067.1"/>
    <property type="molecule type" value="Genomic_DNA"/>
</dbReference>
<sequence length="340" mass="38079">MAKLRIGVLYDFWWEDAEKHADDARPPRKNADEDVQEVYEALKRAGHNPVYLRLDGTPQSLIELATSESDLIFNLVESFGGDDRRDINVAAYLELLGRKFTGAGASGLYLAQDKALAKKIFAFHGIHTPYFATVYRGRTDHSHDIQFPVIVKPAREDRSIGIQFGAVCGAIKELMERIDYIHTEFDTPALIEEYIEGRELYVSVLGNDKPEALPIVELDLSKLPAGTPKIAGTEVKWEEDTDAYKKTKPILPQDLGEELEARLKSVAVQAFQTLQLRDYGRIDFRLALDGTLHVLEVNPNPYLLPSAEFCMAARQAGRSFPQLIDRIVEVAMARYANGGS</sequence>
<keyword evidence="3" id="KW-0067">ATP-binding</keyword>
<evidence type="ECO:0000313" key="5">
    <source>
        <dbReference type="EMBL" id="TMQ49067.1"/>
    </source>
</evidence>
<evidence type="ECO:0000313" key="6">
    <source>
        <dbReference type="Proteomes" id="UP000317716"/>
    </source>
</evidence>
<gene>
    <name evidence="5" type="ORF">E6K72_12525</name>
</gene>
<organism evidence="5 6">
    <name type="scientific">Eiseniibacteriota bacterium</name>
    <dbReference type="NCBI Taxonomy" id="2212470"/>
    <lineage>
        <taxon>Bacteria</taxon>
        <taxon>Candidatus Eiseniibacteriota</taxon>
    </lineage>
</organism>
<dbReference type="InterPro" id="IPR013815">
    <property type="entry name" value="ATP_grasp_subdomain_1"/>
</dbReference>
<dbReference type="Gene3D" id="3.30.1490.20">
    <property type="entry name" value="ATP-grasp fold, A domain"/>
    <property type="match status" value="1"/>
</dbReference>
<comment type="caution">
    <text evidence="5">The sequence shown here is derived from an EMBL/GenBank/DDBJ whole genome shotgun (WGS) entry which is preliminary data.</text>
</comment>
<dbReference type="AlphaFoldDB" id="A0A538SCH5"/>
<name>A0A538SCH5_UNCEI</name>
<dbReference type="PANTHER" id="PTHR23132:SF26">
    <property type="entry name" value="BLR7451 PROTEIN"/>
    <property type="match status" value="1"/>
</dbReference>
<reference evidence="5 6" key="1">
    <citation type="journal article" date="2019" name="Nat. Microbiol.">
        <title>Mediterranean grassland soil C-N compound turnover is dependent on rainfall and depth, and is mediated by genomically divergent microorganisms.</title>
        <authorList>
            <person name="Diamond S."/>
            <person name="Andeer P.F."/>
            <person name="Li Z."/>
            <person name="Crits-Christoph A."/>
            <person name="Burstein D."/>
            <person name="Anantharaman K."/>
            <person name="Lane K.R."/>
            <person name="Thomas B.C."/>
            <person name="Pan C."/>
            <person name="Northen T.R."/>
            <person name="Banfield J.F."/>
        </authorList>
    </citation>
    <scope>NUCLEOTIDE SEQUENCE [LARGE SCALE GENOMIC DNA]</scope>
    <source>
        <strain evidence="5">WS_2</strain>
    </source>
</reference>
<dbReference type="Pfam" id="PF07478">
    <property type="entry name" value="Dala_Dala_lig_C"/>
    <property type="match status" value="1"/>
</dbReference>
<dbReference type="Proteomes" id="UP000317716">
    <property type="component" value="Unassembled WGS sequence"/>
</dbReference>
<dbReference type="GO" id="GO:0005524">
    <property type="term" value="F:ATP binding"/>
    <property type="evidence" value="ECO:0007669"/>
    <property type="project" value="UniProtKB-UniRule"/>
</dbReference>
<dbReference type="InterPro" id="IPR011095">
    <property type="entry name" value="Dala_Dala_lig_C"/>
</dbReference>
<comment type="similarity">
    <text evidence="1">Belongs to the D-alanine--D-alanine ligase family.</text>
</comment>
<evidence type="ECO:0000259" key="4">
    <source>
        <dbReference type="PROSITE" id="PS50975"/>
    </source>
</evidence>
<dbReference type="GO" id="GO:0008716">
    <property type="term" value="F:D-alanine-D-alanine ligase activity"/>
    <property type="evidence" value="ECO:0007669"/>
    <property type="project" value="InterPro"/>
</dbReference>